<dbReference type="GO" id="GO:0005524">
    <property type="term" value="F:ATP binding"/>
    <property type="evidence" value="ECO:0007669"/>
    <property type="project" value="UniProtKB-KW"/>
</dbReference>
<dbReference type="PANTHER" id="PTHR47989:SF62">
    <property type="entry name" value="OS05G0423500 PROTEIN"/>
    <property type="match status" value="1"/>
</dbReference>
<dbReference type="InterPro" id="IPR008271">
    <property type="entry name" value="Ser/Thr_kinase_AS"/>
</dbReference>
<keyword evidence="1" id="KW-0723">Serine/threonine-protein kinase</keyword>
<protein>
    <recommendedName>
        <fullName evidence="6">Protein kinase domain-containing protein</fullName>
    </recommendedName>
</protein>
<keyword evidence="1" id="KW-0418">Kinase</keyword>
<dbReference type="SMART" id="SM00220">
    <property type="entry name" value="S_TKc"/>
    <property type="match status" value="1"/>
</dbReference>
<keyword evidence="5" id="KW-1133">Transmembrane helix</keyword>
<evidence type="ECO:0000313" key="7">
    <source>
        <dbReference type="EMBL" id="SPC93576.1"/>
    </source>
</evidence>
<sequence>MTYKSNELRKWKQQFIQASAADLRNKPFPHYDDLAHVFGKDRATRFSVEGPSDMVQTVDREEAEEDEDLYDTDDSLASTQGPPVVGSLDNPSGATKSMKKLAETFKHEVDGVDRRMKVHEELIFAGGGLTDEEIVKVGGIITADCNKTDYFFTLGRHFKKLSAPVEADSAPVEANRLIPRLVCESHASHLDRSSTPHAWTRAEEASMRGLCWPCGVLVLVSGPSGPCEVVPGLKCAPMRNLSMLTPMVSIFCLFVLLYHITTASSTNPHCIAAFDIKLDCGSDPKLEGFGWAQLDWRQLKVLSPIKRVVPHNASLIPKFSIISNCTAPDDVYLVCKDYVVMIRNKGVEDKVKHILSIDLHPRPNNLIFDDAILNGVEIFKLSNPDGNLGGPNSELVPSLPASKANESKTKKTILIAIGSGVGFLVVLTSVCCMVLLWKQRKTNSYGSYYPLSKYWCWRDSYKGRSTRTKASPLPDKLCRQFSLDEIRTATNNFHDELIVGRGAKEFRTEIKMLSQLRHVNLVSLIGFSNDEDSRYALGQARGLHYLHTCNKNPIIHRDVKTTNILLDDKWVSKVSDFGLSKMGLDQAAVSTLVKGTFGYLDPDYARCQQLTVKTDVYSFGVVMLEVLCGRKALNLKLEQEQWHLANWARKCIEKGSINQIIDPYLKGALNLSD</sequence>
<dbReference type="EMBL" id="OIVN01001405">
    <property type="protein sequence ID" value="SPC93576.1"/>
    <property type="molecule type" value="Genomic_DNA"/>
</dbReference>
<reference evidence="7" key="1">
    <citation type="submission" date="2018-02" db="EMBL/GenBank/DDBJ databases">
        <authorList>
            <person name="Cohen D.B."/>
            <person name="Kent A.D."/>
        </authorList>
    </citation>
    <scope>NUCLEOTIDE SEQUENCE</scope>
</reference>
<gene>
    <name evidence="7" type="ORF">FSB_LOCUS21458</name>
</gene>
<feature type="transmembrane region" description="Helical" evidence="5">
    <location>
        <begin position="241"/>
        <end position="260"/>
    </location>
</feature>
<dbReference type="Gene3D" id="3.30.200.20">
    <property type="entry name" value="Phosphorylase Kinase, domain 1"/>
    <property type="match status" value="1"/>
</dbReference>
<feature type="compositionally biased region" description="Acidic residues" evidence="4">
    <location>
        <begin position="61"/>
        <end position="74"/>
    </location>
</feature>
<keyword evidence="1" id="KW-0808">Transferase</keyword>
<feature type="transmembrane region" description="Helical" evidence="5">
    <location>
        <begin position="413"/>
        <end position="437"/>
    </location>
</feature>
<dbReference type="PROSITE" id="PS50011">
    <property type="entry name" value="PROTEIN_KINASE_DOM"/>
    <property type="match status" value="1"/>
</dbReference>
<dbReference type="InterPro" id="IPR000719">
    <property type="entry name" value="Prot_kinase_dom"/>
</dbReference>
<evidence type="ECO:0000256" key="1">
    <source>
        <dbReference type="ARBA" id="ARBA00022527"/>
    </source>
</evidence>
<dbReference type="PANTHER" id="PTHR47989">
    <property type="entry name" value="OS01G0750732 PROTEIN"/>
    <property type="match status" value="1"/>
</dbReference>
<dbReference type="PROSITE" id="PS00108">
    <property type="entry name" value="PROTEIN_KINASE_ST"/>
    <property type="match status" value="1"/>
</dbReference>
<dbReference type="Gene3D" id="1.10.510.10">
    <property type="entry name" value="Transferase(Phosphotransferase) domain 1"/>
    <property type="match status" value="1"/>
</dbReference>
<organism evidence="7">
    <name type="scientific">Fagus sylvatica</name>
    <name type="common">Beechnut</name>
    <dbReference type="NCBI Taxonomy" id="28930"/>
    <lineage>
        <taxon>Eukaryota</taxon>
        <taxon>Viridiplantae</taxon>
        <taxon>Streptophyta</taxon>
        <taxon>Embryophyta</taxon>
        <taxon>Tracheophyta</taxon>
        <taxon>Spermatophyta</taxon>
        <taxon>Magnoliopsida</taxon>
        <taxon>eudicotyledons</taxon>
        <taxon>Gunneridae</taxon>
        <taxon>Pentapetalae</taxon>
        <taxon>rosids</taxon>
        <taxon>fabids</taxon>
        <taxon>Fagales</taxon>
        <taxon>Fagaceae</taxon>
        <taxon>Fagus</taxon>
    </lineage>
</organism>
<name>A0A2N9FS81_FAGSY</name>
<keyword evidence="2" id="KW-0547">Nucleotide-binding</keyword>
<feature type="region of interest" description="Disordered" evidence="4">
    <location>
        <begin position="49"/>
        <end position="93"/>
    </location>
</feature>
<evidence type="ECO:0000256" key="5">
    <source>
        <dbReference type="SAM" id="Phobius"/>
    </source>
</evidence>
<feature type="domain" description="Protein kinase" evidence="6">
    <location>
        <begin position="411"/>
        <end position="673"/>
    </location>
</feature>
<evidence type="ECO:0000256" key="3">
    <source>
        <dbReference type="ARBA" id="ARBA00022840"/>
    </source>
</evidence>
<evidence type="ECO:0000256" key="4">
    <source>
        <dbReference type="SAM" id="MobiDB-lite"/>
    </source>
</evidence>
<proteinExistence type="predicted"/>
<accession>A0A2N9FS81</accession>
<dbReference type="Pfam" id="PF00069">
    <property type="entry name" value="Pkinase"/>
    <property type="match status" value="1"/>
</dbReference>
<evidence type="ECO:0000259" key="6">
    <source>
        <dbReference type="PROSITE" id="PS50011"/>
    </source>
</evidence>
<dbReference type="AlphaFoldDB" id="A0A2N9FS81"/>
<dbReference type="InterPro" id="IPR011009">
    <property type="entry name" value="Kinase-like_dom_sf"/>
</dbReference>
<keyword evidence="5" id="KW-0472">Membrane</keyword>
<keyword evidence="3" id="KW-0067">ATP-binding</keyword>
<dbReference type="SUPFAM" id="SSF56112">
    <property type="entry name" value="Protein kinase-like (PK-like)"/>
    <property type="match status" value="1"/>
</dbReference>
<dbReference type="GO" id="GO:0004674">
    <property type="term" value="F:protein serine/threonine kinase activity"/>
    <property type="evidence" value="ECO:0007669"/>
    <property type="project" value="UniProtKB-KW"/>
</dbReference>
<evidence type="ECO:0000256" key="2">
    <source>
        <dbReference type="ARBA" id="ARBA00022741"/>
    </source>
</evidence>
<keyword evidence="5" id="KW-0812">Transmembrane</keyword>